<gene>
    <name evidence="12" type="primary">dacB_2</name>
    <name evidence="12" type="ORF">ERS852491_03477</name>
</gene>
<dbReference type="PANTHER" id="PTHR21581:SF6">
    <property type="entry name" value="TRAFFICKING PROTEIN PARTICLE COMPLEX SUBUNIT 12"/>
    <property type="match status" value="1"/>
</dbReference>
<evidence type="ECO:0000313" key="12">
    <source>
        <dbReference type="EMBL" id="CUO84171.1"/>
    </source>
</evidence>
<name>A0A174ICI1_9FIRM</name>
<evidence type="ECO:0000256" key="9">
    <source>
        <dbReference type="RuleBase" id="RU004016"/>
    </source>
</evidence>
<evidence type="ECO:0000256" key="6">
    <source>
        <dbReference type="ARBA" id="ARBA00023316"/>
    </source>
</evidence>
<dbReference type="PROSITE" id="PS51257">
    <property type="entry name" value="PROKAR_LIPOPROTEIN"/>
    <property type="match status" value="1"/>
</dbReference>
<feature type="chain" id="PRO_5039125152" evidence="10">
    <location>
        <begin position="26"/>
        <end position="328"/>
    </location>
</feature>
<dbReference type="Proteomes" id="UP000095544">
    <property type="component" value="Unassembled WGS sequence"/>
</dbReference>
<comment type="similarity">
    <text evidence="1 9">Belongs to the peptidase S11 family.</text>
</comment>
<feature type="signal peptide" evidence="10">
    <location>
        <begin position="1"/>
        <end position="25"/>
    </location>
</feature>
<dbReference type="PRINTS" id="PR00725">
    <property type="entry name" value="DADACBPTASE1"/>
</dbReference>
<dbReference type="OrthoDB" id="9791132at2"/>
<evidence type="ECO:0000256" key="5">
    <source>
        <dbReference type="ARBA" id="ARBA00022984"/>
    </source>
</evidence>
<evidence type="ECO:0000256" key="10">
    <source>
        <dbReference type="SAM" id="SignalP"/>
    </source>
</evidence>
<evidence type="ECO:0000256" key="1">
    <source>
        <dbReference type="ARBA" id="ARBA00007164"/>
    </source>
</evidence>
<dbReference type="PANTHER" id="PTHR21581">
    <property type="entry name" value="D-ALANYL-D-ALANINE CARBOXYPEPTIDASE"/>
    <property type="match status" value="1"/>
</dbReference>
<keyword evidence="3 12" id="KW-0378">Hydrolase</keyword>
<dbReference type="EC" id="3.4.16.4" evidence="12"/>
<feature type="active site" description="Proton acceptor" evidence="7">
    <location>
        <position position="100"/>
    </location>
</feature>
<dbReference type="Pfam" id="PF00768">
    <property type="entry name" value="Peptidase_S11"/>
    <property type="match status" value="1"/>
</dbReference>
<dbReference type="GO" id="GO:0009002">
    <property type="term" value="F:serine-type D-Ala-D-Ala carboxypeptidase activity"/>
    <property type="evidence" value="ECO:0007669"/>
    <property type="project" value="UniProtKB-EC"/>
</dbReference>
<keyword evidence="4" id="KW-0133">Cell shape</keyword>
<feature type="binding site" evidence="8">
    <location>
        <position position="270"/>
    </location>
    <ligand>
        <name>substrate</name>
    </ligand>
</feature>
<evidence type="ECO:0000256" key="4">
    <source>
        <dbReference type="ARBA" id="ARBA00022960"/>
    </source>
</evidence>
<feature type="active site" evidence="7">
    <location>
        <position position="154"/>
    </location>
</feature>
<dbReference type="Gene3D" id="3.40.710.10">
    <property type="entry name" value="DD-peptidase/beta-lactamase superfamily"/>
    <property type="match status" value="1"/>
</dbReference>
<dbReference type="GO" id="GO:0071555">
    <property type="term" value="P:cell wall organization"/>
    <property type="evidence" value="ECO:0007669"/>
    <property type="project" value="UniProtKB-KW"/>
</dbReference>
<sequence length="328" mass="35383">MRCISKKAVLALCLFLSVLITGCSKEVLKTEVYEQEQYNRSLYRGTLSAAGLCVTDTDVALEGYSADPSLHAAGLFDIKDKKVLYASKIHERLFPASTTKIMTAYVTLKYGNLEDTVTVGPNATQFAEDEQTCGLQTGDTVSLYDLLCGLLLYSGNDCAVAIAEHVAGSVEAFADMMNAEAASLRATNTHFVNPHGLQDDNHYTTAYDLYLIFNACIKDQRFMDIISKESYTGTLTSSDGSVRSEVWEATNFYSQDLIPDPEGVQVIGGKTGTTDEAGSCVILYSKDSQSDPYISIIMGAGTKDLLYGQMSAMLSAGERPAAAAEAVD</sequence>
<dbReference type="GO" id="GO:0009252">
    <property type="term" value="P:peptidoglycan biosynthetic process"/>
    <property type="evidence" value="ECO:0007669"/>
    <property type="project" value="UniProtKB-KW"/>
</dbReference>
<evidence type="ECO:0000256" key="2">
    <source>
        <dbReference type="ARBA" id="ARBA00022729"/>
    </source>
</evidence>
<keyword evidence="2 10" id="KW-0732">Signal</keyword>
<dbReference type="InterPro" id="IPR018044">
    <property type="entry name" value="Peptidase_S11"/>
</dbReference>
<dbReference type="AlphaFoldDB" id="A0A174ICI1"/>
<proteinExistence type="inferred from homology"/>
<feature type="active site" description="Acyl-ester intermediate" evidence="7">
    <location>
        <position position="97"/>
    </location>
</feature>
<keyword evidence="6" id="KW-0961">Cell wall biogenesis/degradation</keyword>
<organism evidence="12 13">
    <name type="scientific">Faecalicatena contorta</name>
    <dbReference type="NCBI Taxonomy" id="39482"/>
    <lineage>
        <taxon>Bacteria</taxon>
        <taxon>Bacillati</taxon>
        <taxon>Bacillota</taxon>
        <taxon>Clostridia</taxon>
        <taxon>Lachnospirales</taxon>
        <taxon>Lachnospiraceae</taxon>
        <taxon>Faecalicatena</taxon>
    </lineage>
</organism>
<dbReference type="SUPFAM" id="SSF56601">
    <property type="entry name" value="beta-lactamase/transpeptidase-like"/>
    <property type="match status" value="1"/>
</dbReference>
<accession>A0A174ICI1</accession>
<dbReference type="RefSeq" id="WP_055154440.1">
    <property type="nucleotide sequence ID" value="NZ_CYZU01000038.1"/>
</dbReference>
<dbReference type="InterPro" id="IPR012338">
    <property type="entry name" value="Beta-lactam/transpept-like"/>
</dbReference>
<dbReference type="InterPro" id="IPR001967">
    <property type="entry name" value="Peptidase_S11_N"/>
</dbReference>
<evidence type="ECO:0000256" key="7">
    <source>
        <dbReference type="PIRSR" id="PIRSR618044-1"/>
    </source>
</evidence>
<dbReference type="EMBL" id="CYZU01000038">
    <property type="protein sequence ID" value="CUO84171.1"/>
    <property type="molecule type" value="Genomic_DNA"/>
</dbReference>
<dbReference type="STRING" id="39482.ERS852491_03477"/>
<keyword evidence="12" id="KW-0645">Protease</keyword>
<evidence type="ECO:0000313" key="13">
    <source>
        <dbReference type="Proteomes" id="UP000095544"/>
    </source>
</evidence>
<evidence type="ECO:0000259" key="11">
    <source>
        <dbReference type="Pfam" id="PF00768"/>
    </source>
</evidence>
<dbReference type="GO" id="GO:0008360">
    <property type="term" value="P:regulation of cell shape"/>
    <property type="evidence" value="ECO:0007669"/>
    <property type="project" value="UniProtKB-KW"/>
</dbReference>
<feature type="domain" description="Peptidase S11 D-alanyl-D-alanine carboxypeptidase A N-terminal" evidence="11">
    <location>
        <begin position="73"/>
        <end position="301"/>
    </location>
</feature>
<reference evidence="12 13" key="1">
    <citation type="submission" date="2015-09" db="EMBL/GenBank/DDBJ databases">
        <authorList>
            <consortium name="Pathogen Informatics"/>
        </authorList>
    </citation>
    <scope>NUCLEOTIDE SEQUENCE [LARGE SCALE GENOMIC DNA]</scope>
    <source>
        <strain evidence="12 13">2789STDY5834876</strain>
    </source>
</reference>
<protein>
    <submittedName>
        <fullName evidence="12">D-alanyl-D-alanine carboxypeptidase dacB</fullName>
        <ecNumber evidence="12">3.4.16.4</ecNumber>
    </submittedName>
</protein>
<evidence type="ECO:0000256" key="8">
    <source>
        <dbReference type="PIRSR" id="PIRSR618044-2"/>
    </source>
</evidence>
<dbReference type="GO" id="GO:0006508">
    <property type="term" value="P:proteolysis"/>
    <property type="evidence" value="ECO:0007669"/>
    <property type="project" value="InterPro"/>
</dbReference>
<evidence type="ECO:0000256" key="3">
    <source>
        <dbReference type="ARBA" id="ARBA00022801"/>
    </source>
</evidence>
<keyword evidence="5" id="KW-0573">Peptidoglycan synthesis</keyword>
<keyword evidence="12" id="KW-0121">Carboxypeptidase</keyword>